<protein>
    <submittedName>
        <fullName evidence="1">Uncharacterized protein</fullName>
    </submittedName>
</protein>
<comment type="caution">
    <text evidence="1">The sequence shown here is derived from an EMBL/GenBank/DDBJ whole genome shotgun (WGS) entry which is preliminary data.</text>
</comment>
<organism evidence="1 2">
    <name type="scientific">Murimonas intestini</name>
    <dbReference type="NCBI Taxonomy" id="1337051"/>
    <lineage>
        <taxon>Bacteria</taxon>
        <taxon>Bacillati</taxon>
        <taxon>Bacillota</taxon>
        <taxon>Clostridia</taxon>
        <taxon>Lachnospirales</taxon>
        <taxon>Lachnospiraceae</taxon>
        <taxon>Murimonas</taxon>
    </lineage>
</organism>
<name>A0AB73T543_9FIRM</name>
<gene>
    <name evidence="1" type="ORF">C7383_105220</name>
</gene>
<dbReference type="EMBL" id="QGGY01000005">
    <property type="protein sequence ID" value="PWJ76184.1"/>
    <property type="molecule type" value="Genomic_DNA"/>
</dbReference>
<dbReference type="AlphaFoldDB" id="A0AB73T543"/>
<evidence type="ECO:0000313" key="2">
    <source>
        <dbReference type="Proteomes" id="UP000245412"/>
    </source>
</evidence>
<dbReference type="RefSeq" id="WP_187374286.1">
    <property type="nucleotide sequence ID" value="NZ_CABJAT010000005.1"/>
</dbReference>
<keyword evidence="2" id="KW-1185">Reference proteome</keyword>
<sequence length="50" mass="6129">MYIIIIIALIFFILTLYTCLCIRTPYDRQIDDLEQTRFLKEYMEKKNKGH</sequence>
<proteinExistence type="predicted"/>
<evidence type="ECO:0000313" key="1">
    <source>
        <dbReference type="EMBL" id="PWJ76184.1"/>
    </source>
</evidence>
<reference evidence="1 2" key="1">
    <citation type="submission" date="2018-05" db="EMBL/GenBank/DDBJ databases">
        <authorList>
            <person name="Goeker M."/>
            <person name="Huntemann M."/>
            <person name="Clum A."/>
            <person name="Pillay M."/>
            <person name="Palaniappan K."/>
            <person name="Varghese N."/>
            <person name="Mikhailova N."/>
            <person name="Stamatis D."/>
            <person name="Reddy T."/>
            <person name="Daum C."/>
            <person name="Shapiro N."/>
            <person name="Ivanova N."/>
            <person name="Kyrpides N."/>
            <person name="Woyke T."/>
        </authorList>
    </citation>
    <scope>NUCLEOTIDE SEQUENCE [LARGE SCALE GENOMIC DNA]</scope>
    <source>
        <strain evidence="1 2">DSM 26524</strain>
    </source>
</reference>
<accession>A0AB73T543</accession>
<dbReference type="Proteomes" id="UP000245412">
    <property type="component" value="Unassembled WGS sequence"/>
</dbReference>